<comment type="caution">
    <text evidence="4">The sequence shown here is derived from an EMBL/GenBank/DDBJ whole genome shotgun (WGS) entry which is preliminary data.</text>
</comment>
<dbReference type="InterPro" id="IPR036322">
    <property type="entry name" value="WD40_repeat_dom_sf"/>
</dbReference>
<dbReference type="GO" id="GO:1905786">
    <property type="term" value="P:positive regulation of anaphase-promoting complex-dependent catabolic process"/>
    <property type="evidence" value="ECO:0007669"/>
    <property type="project" value="TreeGrafter"/>
</dbReference>
<evidence type="ECO:0000256" key="3">
    <source>
        <dbReference type="SAM" id="MobiDB-lite"/>
    </source>
</evidence>
<dbReference type="GO" id="GO:0010997">
    <property type="term" value="F:anaphase-promoting complex binding"/>
    <property type="evidence" value="ECO:0007669"/>
    <property type="project" value="InterPro"/>
</dbReference>
<keyword evidence="2" id="KW-0677">Repeat</keyword>
<dbReference type="Pfam" id="PF00400">
    <property type="entry name" value="WD40"/>
    <property type="match status" value="1"/>
</dbReference>
<dbReference type="AlphaFoldDB" id="A0A8K0SR85"/>
<keyword evidence="5" id="KW-1185">Reference proteome</keyword>
<evidence type="ECO:0000256" key="2">
    <source>
        <dbReference type="ARBA" id="ARBA00022737"/>
    </source>
</evidence>
<reference evidence="4" key="1">
    <citation type="journal article" date="2021" name="Nat. Commun.">
        <title>Genetic determinants of endophytism in the Arabidopsis root mycobiome.</title>
        <authorList>
            <person name="Mesny F."/>
            <person name="Miyauchi S."/>
            <person name="Thiergart T."/>
            <person name="Pickel B."/>
            <person name="Atanasova L."/>
            <person name="Karlsson M."/>
            <person name="Huettel B."/>
            <person name="Barry K.W."/>
            <person name="Haridas S."/>
            <person name="Chen C."/>
            <person name="Bauer D."/>
            <person name="Andreopoulos W."/>
            <person name="Pangilinan J."/>
            <person name="LaButti K."/>
            <person name="Riley R."/>
            <person name="Lipzen A."/>
            <person name="Clum A."/>
            <person name="Drula E."/>
            <person name="Henrissat B."/>
            <person name="Kohler A."/>
            <person name="Grigoriev I.V."/>
            <person name="Martin F.M."/>
            <person name="Hacquard S."/>
        </authorList>
    </citation>
    <scope>NUCLEOTIDE SEQUENCE</scope>
    <source>
        <strain evidence="4">MPI-CAGE-CH-0235</strain>
    </source>
</reference>
<dbReference type="OrthoDB" id="10263272at2759"/>
<proteinExistence type="predicted"/>
<keyword evidence="1" id="KW-0853">WD repeat</keyword>
<dbReference type="GO" id="GO:1990757">
    <property type="term" value="F:ubiquitin ligase activator activity"/>
    <property type="evidence" value="ECO:0007669"/>
    <property type="project" value="TreeGrafter"/>
</dbReference>
<dbReference type="PANTHER" id="PTHR19918:SF5">
    <property type="entry name" value="MEIOSIS-SPECIFIC APC_C ACTIVATOR PROTEIN AMA1"/>
    <property type="match status" value="1"/>
</dbReference>
<accession>A0A8K0SR85</accession>
<evidence type="ECO:0000313" key="4">
    <source>
        <dbReference type="EMBL" id="KAH7320305.1"/>
    </source>
</evidence>
<evidence type="ECO:0008006" key="6">
    <source>
        <dbReference type="Google" id="ProtNLM"/>
    </source>
</evidence>
<dbReference type="InterPro" id="IPR015943">
    <property type="entry name" value="WD40/YVTN_repeat-like_dom_sf"/>
</dbReference>
<dbReference type="EMBL" id="JAGPNK010000006">
    <property type="protein sequence ID" value="KAH7320305.1"/>
    <property type="molecule type" value="Genomic_DNA"/>
</dbReference>
<organism evidence="4 5">
    <name type="scientific">Stachybotrys elegans</name>
    <dbReference type="NCBI Taxonomy" id="80388"/>
    <lineage>
        <taxon>Eukaryota</taxon>
        <taxon>Fungi</taxon>
        <taxon>Dikarya</taxon>
        <taxon>Ascomycota</taxon>
        <taxon>Pezizomycotina</taxon>
        <taxon>Sordariomycetes</taxon>
        <taxon>Hypocreomycetidae</taxon>
        <taxon>Hypocreales</taxon>
        <taxon>Stachybotryaceae</taxon>
        <taxon>Stachybotrys</taxon>
    </lineage>
</organism>
<dbReference type="SMART" id="SM00320">
    <property type="entry name" value="WD40"/>
    <property type="match status" value="2"/>
</dbReference>
<dbReference type="Proteomes" id="UP000813444">
    <property type="component" value="Unassembled WGS sequence"/>
</dbReference>
<gene>
    <name evidence="4" type="ORF">B0I35DRAFT_234221</name>
</gene>
<dbReference type="InterPro" id="IPR001680">
    <property type="entry name" value="WD40_rpt"/>
</dbReference>
<dbReference type="Gene3D" id="2.130.10.10">
    <property type="entry name" value="YVTN repeat-like/Quinoprotein amine dehydrogenase"/>
    <property type="match status" value="2"/>
</dbReference>
<dbReference type="GO" id="GO:0031145">
    <property type="term" value="P:anaphase-promoting complex-dependent catabolic process"/>
    <property type="evidence" value="ECO:0007669"/>
    <property type="project" value="TreeGrafter"/>
</dbReference>
<dbReference type="SUPFAM" id="SSF50978">
    <property type="entry name" value="WD40 repeat-like"/>
    <property type="match status" value="1"/>
</dbReference>
<sequence length="210" mass="22775">MEDLVVGDDTGIIYYYMVEWPSNWEVTRDTWSGSMTLVAKLSLHSQQVCGLSWSADGQFFASGGNDNLCCFYSVDEVLGERREAVYDDRLGTRPPEGHGSEPEALALGMSLSRSNRQSIARSTNPWGSGGARRRAATRSSPNGFRRLGLSSAKHRWIHGAAVKAIAFCPWRDELVATGGGSTDKCIHFFHTVSGSALATIAVSAQVTSLI</sequence>
<dbReference type="PANTHER" id="PTHR19918">
    <property type="entry name" value="CELL DIVISION CYCLE 20 CDC20 FIZZY -RELATED"/>
    <property type="match status" value="1"/>
</dbReference>
<name>A0A8K0SR85_9HYPO</name>
<evidence type="ECO:0000313" key="5">
    <source>
        <dbReference type="Proteomes" id="UP000813444"/>
    </source>
</evidence>
<dbReference type="InterPro" id="IPR033010">
    <property type="entry name" value="Cdc20/Fizzy"/>
</dbReference>
<feature type="region of interest" description="Disordered" evidence="3">
    <location>
        <begin position="120"/>
        <end position="141"/>
    </location>
</feature>
<protein>
    <recommendedName>
        <fullName evidence="6">Anaphase-promoting complex subunit 4 WD40 domain-containing protein</fullName>
    </recommendedName>
</protein>
<dbReference type="GO" id="GO:0005680">
    <property type="term" value="C:anaphase-promoting complex"/>
    <property type="evidence" value="ECO:0007669"/>
    <property type="project" value="TreeGrafter"/>
</dbReference>
<evidence type="ECO:0000256" key="1">
    <source>
        <dbReference type="ARBA" id="ARBA00022574"/>
    </source>
</evidence>